<dbReference type="GO" id="GO:0016810">
    <property type="term" value="F:hydrolase activity, acting on carbon-nitrogen (but not peptide) bonds"/>
    <property type="evidence" value="ECO:0007669"/>
    <property type="project" value="InterPro"/>
</dbReference>
<name>T0ZJU9_9ZZZZ</name>
<dbReference type="EMBL" id="AUZZ01005700">
    <property type="protein sequence ID" value="EQD48581.1"/>
    <property type="molecule type" value="Genomic_DNA"/>
</dbReference>
<dbReference type="PANTHER" id="PTHR43135">
    <property type="entry name" value="ALPHA-D-RIBOSE 1-METHYLPHOSPHONATE 5-TRIPHOSPHATE DIPHOSPHATASE"/>
    <property type="match status" value="1"/>
</dbReference>
<evidence type="ECO:0000313" key="2">
    <source>
        <dbReference type="EMBL" id="EQD48581.1"/>
    </source>
</evidence>
<dbReference type="Pfam" id="PF01979">
    <property type="entry name" value="Amidohydro_1"/>
    <property type="match status" value="1"/>
</dbReference>
<organism evidence="2">
    <name type="scientific">mine drainage metagenome</name>
    <dbReference type="NCBI Taxonomy" id="410659"/>
    <lineage>
        <taxon>unclassified sequences</taxon>
        <taxon>metagenomes</taxon>
        <taxon>ecological metagenomes</taxon>
    </lineage>
</organism>
<keyword evidence="2" id="KW-0378">Hydrolase</keyword>
<dbReference type="PANTHER" id="PTHR43135:SF3">
    <property type="entry name" value="ALPHA-D-RIBOSE 1-METHYLPHOSPHONATE 5-TRIPHOSPHATE DIPHOSPHATASE"/>
    <property type="match status" value="1"/>
</dbReference>
<dbReference type="Gene3D" id="3.20.20.140">
    <property type="entry name" value="Metal-dependent hydrolases"/>
    <property type="match status" value="1"/>
</dbReference>
<proteinExistence type="predicted"/>
<dbReference type="SUPFAM" id="SSF51338">
    <property type="entry name" value="Composite domain of metallo-dependent hydrolases"/>
    <property type="match status" value="1"/>
</dbReference>
<dbReference type="InterPro" id="IPR006680">
    <property type="entry name" value="Amidohydro-rel"/>
</dbReference>
<evidence type="ECO:0000259" key="1">
    <source>
        <dbReference type="Pfam" id="PF01979"/>
    </source>
</evidence>
<comment type="caution">
    <text evidence="2">The sequence shown here is derived from an EMBL/GenBank/DDBJ whole genome shotgun (WGS) entry which is preliminary data.</text>
</comment>
<dbReference type="SUPFAM" id="SSF51556">
    <property type="entry name" value="Metallo-dependent hydrolases"/>
    <property type="match status" value="1"/>
</dbReference>
<protein>
    <submittedName>
        <fullName evidence="2">Amidohydrolase</fullName>
        <ecNumber evidence="2">3.5.-.-</ecNumber>
    </submittedName>
</protein>
<gene>
    <name evidence="2" type="ORF">B2A_07922</name>
</gene>
<reference evidence="2" key="2">
    <citation type="journal article" date="2014" name="ISME J.">
        <title>Microbial stratification in low pH oxic and suboxic macroscopic growths along an acid mine drainage.</title>
        <authorList>
            <person name="Mendez-Garcia C."/>
            <person name="Mesa V."/>
            <person name="Sprenger R.R."/>
            <person name="Richter M."/>
            <person name="Diez M.S."/>
            <person name="Solano J."/>
            <person name="Bargiela R."/>
            <person name="Golyshina O.V."/>
            <person name="Manteca A."/>
            <person name="Ramos J.L."/>
            <person name="Gallego J.R."/>
            <person name="Llorente I."/>
            <person name="Martins Dos Santos V.A."/>
            <person name="Jensen O.N."/>
            <person name="Pelaez A.I."/>
            <person name="Sanchez J."/>
            <person name="Ferrer M."/>
        </authorList>
    </citation>
    <scope>NUCLEOTIDE SEQUENCE</scope>
</reference>
<accession>T0ZJU9</accession>
<feature type="domain" description="Amidohydrolase-related" evidence="1">
    <location>
        <begin position="53"/>
        <end position="295"/>
    </location>
</feature>
<sequence length="297" mass="32258">MAEAKTYFKGRVFNGSDIIEEGWVGISNGRISEVGEGKFPRTGKNVIDDKDLTILPGLVDAHMHFFGCRYEDIAEWDLISGELAAVRSVTDMRNLLRAGFTTVRDLGSKVAVHLAQAEIEDDIIGPGVVASGHSLAQTGGNDDLKFLPLDMSKALSYSYYCDGPWECVSAVRKVIREGATVIKVYASGGFAAGNRPLPNLTVEELKAIVGEGHRAGVKVTAHAYGEEALNNVIDAGIDSIEHGIGLTEDIAERIRKKGIFYIPTLSVYLAEKNSQGRLDLLPRIRGKSRVNRAEIID</sequence>
<dbReference type="InterPro" id="IPR011059">
    <property type="entry name" value="Metal-dep_hydrolase_composite"/>
</dbReference>
<dbReference type="InterPro" id="IPR032466">
    <property type="entry name" value="Metal_Hydrolase"/>
</dbReference>
<dbReference type="InterPro" id="IPR051781">
    <property type="entry name" value="Metallo-dep_Hydrolase"/>
</dbReference>
<dbReference type="CDD" id="cd01299">
    <property type="entry name" value="Met_dep_hydrolase_A"/>
    <property type="match status" value="1"/>
</dbReference>
<feature type="non-terminal residue" evidence="2">
    <location>
        <position position="297"/>
    </location>
</feature>
<dbReference type="EC" id="3.5.-.-" evidence="2"/>
<dbReference type="InterPro" id="IPR057744">
    <property type="entry name" value="OTAase-like"/>
</dbReference>
<dbReference type="AlphaFoldDB" id="T0ZJU9"/>
<reference evidence="2" key="1">
    <citation type="submission" date="2013-08" db="EMBL/GenBank/DDBJ databases">
        <authorList>
            <person name="Mendez C."/>
            <person name="Richter M."/>
            <person name="Ferrer M."/>
            <person name="Sanchez J."/>
        </authorList>
    </citation>
    <scope>NUCLEOTIDE SEQUENCE</scope>
</reference>